<dbReference type="AlphaFoldDB" id="A0A125Q9C4"/>
<sequence>MDDLEFRRFLKIDVRVLEVWVEQGWLLPQTRDGTRDFRDTDVARAQLILDLTRDMGVNDAGVDLIMDLIDQIHGLRGTLREMLAAMEGQDEEVRRRLRGTLDELSGIHGL</sequence>
<dbReference type="Pfam" id="PF13591">
    <property type="entry name" value="MerR_2"/>
    <property type="match status" value="1"/>
</dbReference>
<dbReference type="Gene3D" id="1.10.1660.10">
    <property type="match status" value="1"/>
</dbReference>
<reference evidence="1 2" key="1">
    <citation type="submission" date="2015-11" db="EMBL/GenBank/DDBJ databases">
        <title>Draft Genome Sequence of the Strain BR 10423 (Rhizobium sp.) isolated from nodules of Mimosa pudica.</title>
        <authorList>
            <person name="Barauna A.C."/>
            <person name="Zilli J.E."/>
            <person name="Simoes-Araujo J.L."/>
            <person name="Reis V.M."/>
            <person name="James E.K."/>
            <person name="Reis F.B.Jr."/>
            <person name="Rouws L.F."/>
            <person name="Passos S.R."/>
            <person name="Gois S.R."/>
        </authorList>
    </citation>
    <scope>NUCLEOTIDE SEQUENCE [LARGE SCALE GENOMIC DNA]</scope>
    <source>
        <strain evidence="1 2">BR10423</strain>
    </source>
</reference>
<gene>
    <name evidence="1" type="ORF">AS026_32490</name>
</gene>
<proteinExistence type="predicted"/>
<dbReference type="RefSeq" id="WP_062369019.1">
    <property type="nucleotide sequence ID" value="NZ_LNCD01000033.1"/>
</dbReference>
<dbReference type="OrthoDB" id="9800876at2"/>
<dbReference type="InterPro" id="IPR009061">
    <property type="entry name" value="DNA-bd_dom_put_sf"/>
</dbReference>
<accession>A0A125Q9C4</accession>
<dbReference type="EMBL" id="LNCD01000033">
    <property type="protein sequence ID" value="KWV56931.1"/>
    <property type="molecule type" value="Genomic_DNA"/>
</dbReference>
<dbReference type="SUPFAM" id="SSF46955">
    <property type="entry name" value="Putative DNA-binding domain"/>
    <property type="match status" value="1"/>
</dbReference>
<dbReference type="Proteomes" id="UP000068164">
    <property type="component" value="Unassembled WGS sequence"/>
</dbReference>
<organism evidence="1 2">
    <name type="scientific">Rhizobium altiplani</name>
    <dbReference type="NCBI Taxonomy" id="1864509"/>
    <lineage>
        <taxon>Bacteria</taxon>
        <taxon>Pseudomonadati</taxon>
        <taxon>Pseudomonadota</taxon>
        <taxon>Alphaproteobacteria</taxon>
        <taxon>Hyphomicrobiales</taxon>
        <taxon>Rhizobiaceae</taxon>
        <taxon>Rhizobium/Agrobacterium group</taxon>
        <taxon>Rhizobium</taxon>
    </lineage>
</organism>
<comment type="caution">
    <text evidence="1">The sequence shown here is derived from an EMBL/GenBank/DDBJ whole genome shotgun (WGS) entry which is preliminary data.</text>
</comment>
<evidence type="ECO:0000313" key="1">
    <source>
        <dbReference type="EMBL" id="KWV56931.1"/>
    </source>
</evidence>
<evidence type="ECO:0000313" key="2">
    <source>
        <dbReference type="Proteomes" id="UP000068164"/>
    </source>
</evidence>
<protein>
    <submittedName>
        <fullName evidence="1">Transcriptional regulator</fullName>
    </submittedName>
</protein>
<keyword evidence="2" id="KW-1185">Reference proteome</keyword>
<name>A0A125Q9C4_9HYPH</name>